<dbReference type="SUPFAM" id="SSF56672">
    <property type="entry name" value="DNA/RNA polymerases"/>
    <property type="match status" value="1"/>
</dbReference>
<sequence>MENHHKKAQKGILIGYDSDNGYRIWDSNSFKLIRSRDVTFNENPLLGHFEEIDEPVAIQNKTADKNSNTLFDFVIPRQHECYTPADTSNIQQTLTSHDESIASSSQQDEHAAESSCAEIETASEDDVPEAETFLEAEESFYEPISEEEVSDVIETDRQVNDINESRPDRRDDSSLSASEIEAEGRMTLRDRSNLRPPARYIDFICNICMNGNSISDENRKEPSTFQEVMASKDFDEWKKAMDNEINSLKENETWEMVDLPKGRKAISSKWIFKIKTNPDGSIDKYKARLVIRGFSQKKGLDYYETFSPVAKTSTIRALLSIAAQENLSLCQFDVSTAFLYGKLKEDIYMKPPEGYSNNDGKVCKLKRSLYGLKQAPRCWNSTITEHILKVGFIQSEGDPCLFKREGKNKLLIALYVDDGLIASASSKETEKFLDEMRQRFKITTKCGSYFLGIEIERKVDRSIKIDQKSYAKKLLQRFGMQNCKAAVTPIVKDNVLASKDITDIHDFPYRQVVGALSYLMVGTRPDIAFAVGIVSRKLDNPTSEDVARVKRILRYVKGTLEYGITYKSSTVERGLRCYSDADHGGDETTGRSTSGMICLNANGAIAWQSKRQTTVAISSTEAEIIAASEAAREVIWLKRIMNFMQSNTQKEITPLFIDNESAIRLAYDPPYEAHQRTKHIRLKHFFVRQCVLEKDIKVEKVDTKNQLADFLTKPLFKPRLLELCKLAGAST</sequence>
<dbReference type="InterPro" id="IPR057670">
    <property type="entry name" value="SH3_retrovirus"/>
</dbReference>
<dbReference type="EMBL" id="CADEBD010000620">
    <property type="protein sequence ID" value="CAB3258170.1"/>
    <property type="molecule type" value="Genomic_DNA"/>
</dbReference>
<evidence type="ECO:0000256" key="1">
    <source>
        <dbReference type="SAM" id="MobiDB-lite"/>
    </source>
</evidence>
<dbReference type="Pfam" id="PF07727">
    <property type="entry name" value="RVT_2"/>
    <property type="match status" value="1"/>
</dbReference>
<feature type="region of interest" description="Disordered" evidence="1">
    <location>
        <begin position="140"/>
        <end position="184"/>
    </location>
</feature>
<gene>
    <name evidence="4" type="ORF">APLA_LOCUS16138</name>
</gene>
<dbReference type="GO" id="GO:0071897">
    <property type="term" value="P:DNA biosynthetic process"/>
    <property type="evidence" value="ECO:0007669"/>
    <property type="project" value="UniProtKB-ARBA"/>
</dbReference>
<accession>A0A8S1BMK3</accession>
<organism evidence="4 5">
    <name type="scientific">Arctia plantaginis</name>
    <name type="common">Wood tiger moth</name>
    <name type="synonym">Phalaena plantaginis</name>
    <dbReference type="NCBI Taxonomy" id="874455"/>
    <lineage>
        <taxon>Eukaryota</taxon>
        <taxon>Metazoa</taxon>
        <taxon>Ecdysozoa</taxon>
        <taxon>Arthropoda</taxon>
        <taxon>Hexapoda</taxon>
        <taxon>Insecta</taxon>
        <taxon>Pterygota</taxon>
        <taxon>Neoptera</taxon>
        <taxon>Endopterygota</taxon>
        <taxon>Lepidoptera</taxon>
        <taxon>Glossata</taxon>
        <taxon>Ditrysia</taxon>
        <taxon>Noctuoidea</taxon>
        <taxon>Erebidae</taxon>
        <taxon>Arctiinae</taxon>
        <taxon>Arctia</taxon>
    </lineage>
</organism>
<feature type="domain" description="Reverse transcriptase Ty1/copia-type" evidence="2">
    <location>
        <begin position="251"/>
        <end position="492"/>
    </location>
</feature>
<evidence type="ECO:0000259" key="3">
    <source>
        <dbReference type="Pfam" id="PF25597"/>
    </source>
</evidence>
<feature type="domain" description="Retroviral polymerase SH3-like" evidence="3">
    <location>
        <begin position="6"/>
        <end position="43"/>
    </location>
</feature>
<proteinExistence type="predicted"/>
<evidence type="ECO:0000313" key="5">
    <source>
        <dbReference type="Proteomes" id="UP000494256"/>
    </source>
</evidence>
<protein>
    <recommendedName>
        <fullName evidence="6">Reverse transcriptase Ty1/copia-type domain-containing protein</fullName>
    </recommendedName>
</protein>
<feature type="compositionally biased region" description="Basic and acidic residues" evidence="1">
    <location>
        <begin position="154"/>
        <end position="173"/>
    </location>
</feature>
<dbReference type="InterPro" id="IPR043502">
    <property type="entry name" value="DNA/RNA_pol_sf"/>
</dbReference>
<dbReference type="PANTHER" id="PTHR11439:SF483">
    <property type="entry name" value="PEPTIDE SYNTHASE GLIP-LIKE, PUTATIVE (AFU_ORTHOLOGUE AFUA_3G12920)-RELATED"/>
    <property type="match status" value="1"/>
</dbReference>
<name>A0A8S1BMK3_ARCPL</name>
<dbReference type="PANTHER" id="PTHR11439">
    <property type="entry name" value="GAG-POL-RELATED RETROTRANSPOSON"/>
    <property type="match status" value="1"/>
</dbReference>
<dbReference type="CDD" id="cd09272">
    <property type="entry name" value="RNase_HI_RT_Ty1"/>
    <property type="match status" value="1"/>
</dbReference>
<dbReference type="Proteomes" id="UP000494256">
    <property type="component" value="Unassembled WGS sequence"/>
</dbReference>
<feature type="compositionally biased region" description="Acidic residues" evidence="1">
    <location>
        <begin position="140"/>
        <end position="153"/>
    </location>
</feature>
<reference evidence="4 5" key="1">
    <citation type="submission" date="2020-04" db="EMBL/GenBank/DDBJ databases">
        <authorList>
            <person name="Wallbank WR R."/>
            <person name="Pardo Diaz C."/>
            <person name="Kozak K."/>
            <person name="Martin S."/>
            <person name="Jiggins C."/>
            <person name="Moest M."/>
            <person name="Warren A I."/>
            <person name="Byers J.R.P. K."/>
            <person name="Montejo-Kovacevich G."/>
            <person name="Yen C E."/>
        </authorList>
    </citation>
    <scope>NUCLEOTIDE SEQUENCE [LARGE SCALE GENOMIC DNA]</scope>
</reference>
<dbReference type="AlphaFoldDB" id="A0A8S1BMK3"/>
<evidence type="ECO:0008006" key="6">
    <source>
        <dbReference type="Google" id="ProtNLM"/>
    </source>
</evidence>
<comment type="caution">
    <text evidence="4">The sequence shown here is derived from an EMBL/GenBank/DDBJ whole genome shotgun (WGS) entry which is preliminary data.</text>
</comment>
<dbReference type="OrthoDB" id="110024at2759"/>
<evidence type="ECO:0000259" key="2">
    <source>
        <dbReference type="Pfam" id="PF07727"/>
    </source>
</evidence>
<evidence type="ECO:0000313" key="4">
    <source>
        <dbReference type="EMBL" id="CAB3258170.1"/>
    </source>
</evidence>
<dbReference type="InterPro" id="IPR013103">
    <property type="entry name" value="RVT_2"/>
</dbReference>
<dbReference type="Pfam" id="PF25597">
    <property type="entry name" value="SH3_retrovirus"/>
    <property type="match status" value="1"/>
</dbReference>